<protein>
    <submittedName>
        <fullName evidence="3">Uncharacterized protein</fullName>
    </submittedName>
</protein>
<evidence type="ECO:0000313" key="2">
    <source>
        <dbReference type="EMBL" id="BAC99396.1"/>
    </source>
</evidence>
<name>Q6ZDA9_ORYSJ</name>
<accession>Q6ZDA9</accession>
<evidence type="ECO:0000256" key="1">
    <source>
        <dbReference type="SAM" id="MobiDB-lite"/>
    </source>
</evidence>
<proteinExistence type="predicted"/>
<feature type="region of interest" description="Disordered" evidence="1">
    <location>
        <begin position="1"/>
        <end position="42"/>
    </location>
</feature>
<reference evidence="2" key="1">
    <citation type="submission" date="2001-07" db="EMBL/GenBank/DDBJ databases">
        <title>Oryza sativa nipponbare(GA3) genomic DNA, chromosome 8, BAC clone:OJ1177_E11.</title>
        <authorList>
            <person name="Sasaki T."/>
            <person name="Matsumoto T."/>
            <person name="Yamamoto K."/>
        </authorList>
    </citation>
    <scope>NUCLEOTIDE SEQUENCE</scope>
</reference>
<evidence type="ECO:0000313" key="3">
    <source>
        <dbReference type="EMBL" id="BAC99492.1"/>
    </source>
</evidence>
<feature type="compositionally biased region" description="Low complexity" evidence="1">
    <location>
        <begin position="8"/>
        <end position="19"/>
    </location>
</feature>
<dbReference type="AlphaFoldDB" id="Q6ZDA9"/>
<dbReference type="EMBL" id="AP003905">
    <property type="protein sequence ID" value="BAC99396.1"/>
    <property type="molecule type" value="Genomic_DNA"/>
</dbReference>
<dbReference type="Proteomes" id="UP000000763">
    <property type="component" value="Chromosome 8"/>
</dbReference>
<reference evidence="4" key="4">
    <citation type="journal article" date="2008" name="Nucleic Acids Res.">
        <title>The rice annotation project database (RAP-DB): 2008 update.</title>
        <authorList>
            <consortium name="The rice annotation project (RAP)"/>
        </authorList>
    </citation>
    <scope>GENOME REANNOTATION</scope>
    <source>
        <strain evidence="4">cv. Nipponbare</strain>
    </source>
</reference>
<reference evidence="4" key="3">
    <citation type="journal article" date="2005" name="Nature">
        <title>The map-based sequence of the rice genome.</title>
        <authorList>
            <consortium name="International rice genome sequencing project (IRGSP)"/>
            <person name="Matsumoto T."/>
            <person name="Wu J."/>
            <person name="Kanamori H."/>
            <person name="Katayose Y."/>
            <person name="Fujisawa M."/>
            <person name="Namiki N."/>
            <person name="Mizuno H."/>
            <person name="Yamamoto K."/>
            <person name="Antonio B.A."/>
            <person name="Baba T."/>
            <person name="Sakata K."/>
            <person name="Nagamura Y."/>
            <person name="Aoki H."/>
            <person name="Arikawa K."/>
            <person name="Arita K."/>
            <person name="Bito T."/>
            <person name="Chiden Y."/>
            <person name="Fujitsuka N."/>
            <person name="Fukunaka R."/>
            <person name="Hamada M."/>
            <person name="Harada C."/>
            <person name="Hayashi A."/>
            <person name="Hijishita S."/>
            <person name="Honda M."/>
            <person name="Hosokawa S."/>
            <person name="Ichikawa Y."/>
            <person name="Idonuma A."/>
            <person name="Iijima M."/>
            <person name="Ikeda M."/>
            <person name="Ikeno M."/>
            <person name="Ito K."/>
            <person name="Ito S."/>
            <person name="Ito T."/>
            <person name="Ito Y."/>
            <person name="Ito Y."/>
            <person name="Iwabuchi A."/>
            <person name="Kamiya K."/>
            <person name="Karasawa W."/>
            <person name="Kurita K."/>
            <person name="Katagiri S."/>
            <person name="Kikuta A."/>
            <person name="Kobayashi H."/>
            <person name="Kobayashi N."/>
            <person name="Machita K."/>
            <person name="Maehara T."/>
            <person name="Masukawa M."/>
            <person name="Mizubayashi T."/>
            <person name="Mukai Y."/>
            <person name="Nagasaki H."/>
            <person name="Nagata Y."/>
            <person name="Naito S."/>
            <person name="Nakashima M."/>
            <person name="Nakama Y."/>
            <person name="Nakamichi Y."/>
            <person name="Nakamura M."/>
            <person name="Meguro A."/>
            <person name="Negishi M."/>
            <person name="Ohta I."/>
            <person name="Ohta T."/>
            <person name="Okamoto M."/>
            <person name="Ono N."/>
            <person name="Saji S."/>
            <person name="Sakaguchi M."/>
            <person name="Sakai K."/>
            <person name="Shibata M."/>
            <person name="Shimokawa T."/>
            <person name="Song J."/>
            <person name="Takazaki Y."/>
            <person name="Terasawa K."/>
            <person name="Tsugane M."/>
            <person name="Tsuji K."/>
            <person name="Ueda S."/>
            <person name="Waki K."/>
            <person name="Yamagata H."/>
            <person name="Yamamoto M."/>
            <person name="Yamamoto S."/>
            <person name="Yamane H."/>
            <person name="Yoshiki S."/>
            <person name="Yoshihara R."/>
            <person name="Yukawa K."/>
            <person name="Zhong H."/>
            <person name="Yano M."/>
            <person name="Yuan Q."/>
            <person name="Ouyang S."/>
            <person name="Liu J."/>
            <person name="Jones K.M."/>
            <person name="Gansberger K."/>
            <person name="Moffat K."/>
            <person name="Hill J."/>
            <person name="Bera J."/>
            <person name="Fadrosh D."/>
            <person name="Jin S."/>
            <person name="Johri S."/>
            <person name="Kim M."/>
            <person name="Overton L."/>
            <person name="Reardon M."/>
            <person name="Tsitrin T."/>
            <person name="Vuong H."/>
            <person name="Weaver B."/>
            <person name="Ciecko A."/>
            <person name="Tallon L."/>
            <person name="Jackson J."/>
            <person name="Pai G."/>
            <person name="Aken S.V."/>
            <person name="Utterback T."/>
            <person name="Reidmuller S."/>
            <person name="Feldblyum T."/>
            <person name="Hsiao J."/>
            <person name="Zismann V."/>
            <person name="Iobst S."/>
            <person name="de Vazeille A.R."/>
            <person name="Buell C.R."/>
            <person name="Ying K."/>
            <person name="Li Y."/>
            <person name="Lu T."/>
            <person name="Huang Y."/>
            <person name="Zhao Q."/>
            <person name="Feng Q."/>
            <person name="Zhang L."/>
            <person name="Zhu J."/>
            <person name="Weng Q."/>
            <person name="Mu J."/>
            <person name="Lu Y."/>
            <person name="Fan D."/>
            <person name="Liu Y."/>
            <person name="Guan J."/>
            <person name="Zhang Y."/>
            <person name="Yu S."/>
            <person name="Liu X."/>
            <person name="Zhang Y."/>
            <person name="Hong G."/>
            <person name="Han B."/>
            <person name="Choisne N."/>
            <person name="Demange N."/>
            <person name="Orjeda G."/>
            <person name="Samain S."/>
            <person name="Cattolico L."/>
            <person name="Pelletier E."/>
            <person name="Couloux A."/>
            <person name="Segurens B."/>
            <person name="Wincker P."/>
            <person name="D'Hont A."/>
            <person name="Scarpelli C."/>
            <person name="Weissenbach J."/>
            <person name="Salanoubat M."/>
            <person name="Quetier F."/>
            <person name="Yu Y."/>
            <person name="Kim H.R."/>
            <person name="Rambo T."/>
            <person name="Currie J."/>
            <person name="Collura K."/>
            <person name="Luo M."/>
            <person name="Yang T."/>
            <person name="Ammiraju J.S.S."/>
            <person name="Engler F."/>
            <person name="Soderlund C."/>
            <person name="Wing R.A."/>
            <person name="Palmer L.E."/>
            <person name="de la Bastide M."/>
            <person name="Spiegel L."/>
            <person name="Nascimento L."/>
            <person name="Zutavern T."/>
            <person name="O'Shaughnessy A."/>
            <person name="Dike S."/>
            <person name="Dedhia N."/>
            <person name="Preston R."/>
            <person name="Balija V."/>
            <person name="McCombie W.R."/>
            <person name="Chow T."/>
            <person name="Chen H."/>
            <person name="Chung M."/>
            <person name="Chen C."/>
            <person name="Shaw J."/>
            <person name="Wu H."/>
            <person name="Hsiao K."/>
            <person name="Chao Y."/>
            <person name="Chu M."/>
            <person name="Cheng C."/>
            <person name="Hour A."/>
            <person name="Lee P."/>
            <person name="Lin S."/>
            <person name="Lin Y."/>
            <person name="Liou J."/>
            <person name="Liu S."/>
            <person name="Hsing Y."/>
            <person name="Raghuvanshi S."/>
            <person name="Mohanty A."/>
            <person name="Bharti A.K."/>
            <person name="Gaur A."/>
            <person name="Gupta V."/>
            <person name="Kumar D."/>
            <person name="Ravi V."/>
            <person name="Vij S."/>
            <person name="Kapur A."/>
            <person name="Khurana P."/>
            <person name="Khurana P."/>
            <person name="Khurana J.P."/>
            <person name="Tyagi A.K."/>
            <person name="Gaikwad K."/>
            <person name="Singh A."/>
            <person name="Dalal V."/>
            <person name="Srivastava S."/>
            <person name="Dixit A."/>
            <person name="Pal A.K."/>
            <person name="Ghazi I.A."/>
            <person name="Yadav M."/>
            <person name="Pandit A."/>
            <person name="Bhargava A."/>
            <person name="Sureshbabu K."/>
            <person name="Batra K."/>
            <person name="Sharma T.R."/>
            <person name="Mohapatra T."/>
            <person name="Singh N.K."/>
            <person name="Messing J."/>
            <person name="Nelson A.B."/>
            <person name="Fuks G."/>
            <person name="Kavchok S."/>
            <person name="Keizer G."/>
            <person name="Linton E."/>
            <person name="Llaca V."/>
            <person name="Song R."/>
            <person name="Tanyolac B."/>
            <person name="Young S."/>
            <person name="Ho-Il K."/>
            <person name="Hahn J.H."/>
            <person name="Sangsakoo G."/>
            <person name="Vanavichit A."/>
            <person name="de Mattos Luiz.A.T."/>
            <person name="Zimmer P.D."/>
            <person name="Malone G."/>
            <person name="Dellagostin O."/>
            <person name="de Oliveira A.C."/>
            <person name="Bevan M."/>
            <person name="Bancroft I."/>
            <person name="Minx P."/>
            <person name="Cordum H."/>
            <person name="Wilson R."/>
            <person name="Cheng Z."/>
            <person name="Jin W."/>
            <person name="Jiang J."/>
            <person name="Leong S.A."/>
            <person name="Iwama H."/>
            <person name="Gojobori T."/>
            <person name="Itoh T."/>
            <person name="Niimura Y."/>
            <person name="Fujii Y."/>
            <person name="Habara T."/>
            <person name="Sakai H."/>
            <person name="Sato Y."/>
            <person name="Wilson G."/>
            <person name="Kumar K."/>
            <person name="McCouch S."/>
            <person name="Juretic N."/>
            <person name="Hoen D."/>
            <person name="Wright S."/>
            <person name="Bruskiewich R."/>
            <person name="Bureau T."/>
            <person name="Miyao A."/>
            <person name="Hirochika H."/>
            <person name="Nishikawa T."/>
            <person name="Kadowaki K."/>
            <person name="Sugiura M."/>
            <person name="Burr B."/>
            <person name="Sasaki T."/>
        </authorList>
    </citation>
    <scope>NUCLEOTIDE SEQUENCE [LARGE SCALE GENOMIC DNA]</scope>
    <source>
        <strain evidence="4">cv. Nipponbare</strain>
    </source>
</reference>
<gene>
    <name evidence="2" type="ORF">OJ1177_E11.18</name>
    <name evidence="3" type="ORF">P0438H08.2</name>
</gene>
<sequence length="76" mass="8401">MVDSGSGAAPASHPEAQAAVRCRRRGGRTGTQCYRRPPARSRARTPHRLGVCCWSHRPATAVSRNHRRRGWIGIDL</sequence>
<organism evidence="3 4">
    <name type="scientific">Oryza sativa subsp. japonica</name>
    <name type="common">Rice</name>
    <dbReference type="NCBI Taxonomy" id="39947"/>
    <lineage>
        <taxon>Eukaryota</taxon>
        <taxon>Viridiplantae</taxon>
        <taxon>Streptophyta</taxon>
        <taxon>Embryophyta</taxon>
        <taxon>Tracheophyta</taxon>
        <taxon>Spermatophyta</taxon>
        <taxon>Magnoliopsida</taxon>
        <taxon>Liliopsida</taxon>
        <taxon>Poales</taxon>
        <taxon>Poaceae</taxon>
        <taxon>BOP clade</taxon>
        <taxon>Oryzoideae</taxon>
        <taxon>Oryzeae</taxon>
        <taxon>Oryzinae</taxon>
        <taxon>Oryza</taxon>
        <taxon>Oryza sativa</taxon>
    </lineage>
</organism>
<dbReference type="EMBL" id="AP004460">
    <property type="protein sequence ID" value="BAC99492.1"/>
    <property type="molecule type" value="Genomic_DNA"/>
</dbReference>
<evidence type="ECO:0000313" key="4">
    <source>
        <dbReference type="Proteomes" id="UP000000763"/>
    </source>
</evidence>
<reference evidence="3" key="2">
    <citation type="submission" date="2001-12" db="EMBL/GenBank/DDBJ databases">
        <title>Oryza sativa nipponbare(GA3) genomic DNA, chromosome 8, PAC clone:P0438H08.</title>
        <authorList>
            <person name="Sasaki T."/>
            <person name="Matsumoto T."/>
            <person name="Yamamoto K."/>
        </authorList>
    </citation>
    <scope>NUCLEOTIDE SEQUENCE</scope>
</reference>